<dbReference type="SUPFAM" id="SSF54285">
    <property type="entry name" value="MoaD/ThiS"/>
    <property type="match status" value="1"/>
</dbReference>
<accession>A0A0D3M5R7</accession>
<organism evidence="1">
    <name type="scientific">Trachydiscus minutus</name>
    <dbReference type="NCBI Taxonomy" id="1032745"/>
    <lineage>
        <taxon>Eukaryota</taxon>
        <taxon>Sar</taxon>
        <taxon>Stramenopiles</taxon>
        <taxon>Ochrophyta</taxon>
        <taxon>Eustigmatophyceae</taxon>
        <taxon>Goniochloridales</taxon>
        <taxon>Goniochloridaceae</taxon>
        <taxon>Trachydiscus</taxon>
    </lineage>
</organism>
<reference evidence="1" key="1">
    <citation type="journal article" date="2015" name="Sci. Rep.">
        <title>Updating algal evolutionary relationships through plastid genome sequencing: did alveolate plastids emerge through endosymbiosis of an ochrophyte?</title>
        <authorList>
            <person name="Sevcikova T."/>
            <person name="Horak A."/>
            <person name="Klimes V."/>
            <person name="Zbrankova V."/>
            <person name="Demir-Hilton E."/>
            <person name="Sudek S."/>
            <person name="Jenkins J."/>
            <person name="Schmutz J."/>
            <person name="Pribyl P."/>
            <person name="Fousek J."/>
            <person name="Vlcek C."/>
            <person name="Lang B.F."/>
            <person name="Obornik M."/>
            <person name="Worden A.Z."/>
            <person name="Elias M."/>
        </authorList>
    </citation>
    <scope>NUCLEOTIDE SEQUENCE</scope>
</reference>
<protein>
    <submittedName>
        <fullName evidence="1">Thiamine biosynthesis protein</fullName>
    </submittedName>
</protein>
<dbReference type="Gene3D" id="3.10.20.30">
    <property type="match status" value="1"/>
</dbReference>
<dbReference type="RefSeq" id="YP_009131296.1">
    <property type="nucleotide sequence ID" value="NC_026851.1"/>
</dbReference>
<dbReference type="InterPro" id="IPR016155">
    <property type="entry name" value="Mopterin_synth/thiamin_S_b"/>
</dbReference>
<geneLocation type="plastid" evidence="1"/>
<dbReference type="InterPro" id="IPR012675">
    <property type="entry name" value="Beta-grasp_dom_sf"/>
</dbReference>
<evidence type="ECO:0000313" key="1">
    <source>
        <dbReference type="EMBL" id="AIB04167.1"/>
    </source>
</evidence>
<dbReference type="GeneID" id="24121263"/>
<dbReference type="AlphaFoldDB" id="A0A0D3M5R7"/>
<proteinExistence type="predicted"/>
<sequence length="79" mass="9034">MKSNFENKKYVSVLINGELYILNYEVVLDKYLSFLKISESEITSNIFECNNKIILKAELNKLKLSNFTKLELVQVVGGG</sequence>
<dbReference type="EMBL" id="KJ624065">
    <property type="protein sequence ID" value="AIB04167.1"/>
    <property type="molecule type" value="Genomic_DNA"/>
</dbReference>
<keyword evidence="1" id="KW-0934">Plastid</keyword>
<name>A0A0D3M5R7_9STRA</name>
<gene>
    <name evidence="1" type="primary">thiS</name>
</gene>